<proteinExistence type="predicted"/>
<comment type="caution">
    <text evidence="1">The sequence shown here is derived from an EMBL/GenBank/DDBJ whole genome shotgun (WGS) entry which is preliminary data.</text>
</comment>
<keyword evidence="2" id="KW-1185">Reference proteome</keyword>
<dbReference type="Proteomes" id="UP000003688">
    <property type="component" value="Unassembled WGS sequence"/>
</dbReference>
<evidence type="ECO:0000313" key="2">
    <source>
        <dbReference type="Proteomes" id="UP000003688"/>
    </source>
</evidence>
<dbReference type="STRING" id="320771.Cflav_PD3769"/>
<dbReference type="EMBL" id="ABOX02000012">
    <property type="protein sequence ID" value="EEF61052.1"/>
    <property type="molecule type" value="Genomic_DNA"/>
</dbReference>
<organism evidence="1 2">
    <name type="scientific">Pedosphaera parvula (strain Ellin514)</name>
    <dbReference type="NCBI Taxonomy" id="320771"/>
    <lineage>
        <taxon>Bacteria</taxon>
        <taxon>Pseudomonadati</taxon>
        <taxon>Verrucomicrobiota</taxon>
        <taxon>Pedosphaerae</taxon>
        <taxon>Pedosphaerales</taxon>
        <taxon>Pedosphaeraceae</taxon>
        <taxon>Pedosphaera</taxon>
    </lineage>
</organism>
<evidence type="ECO:0008006" key="3">
    <source>
        <dbReference type="Google" id="ProtNLM"/>
    </source>
</evidence>
<dbReference type="RefSeq" id="WP_007414947.1">
    <property type="nucleotide sequence ID" value="NZ_ABOX02000012.1"/>
</dbReference>
<reference evidence="1 2" key="1">
    <citation type="journal article" date="2011" name="J. Bacteriol.">
        <title>Genome sequence of 'Pedosphaera parvula' Ellin514, an aerobic Verrucomicrobial isolate from pasture soil.</title>
        <authorList>
            <person name="Kant R."/>
            <person name="van Passel M.W."/>
            <person name="Sangwan P."/>
            <person name="Palva A."/>
            <person name="Lucas S."/>
            <person name="Copeland A."/>
            <person name="Lapidus A."/>
            <person name="Glavina Del Rio T."/>
            <person name="Dalin E."/>
            <person name="Tice H."/>
            <person name="Bruce D."/>
            <person name="Goodwin L."/>
            <person name="Pitluck S."/>
            <person name="Chertkov O."/>
            <person name="Larimer F.W."/>
            <person name="Land M.L."/>
            <person name="Hauser L."/>
            <person name="Brettin T.S."/>
            <person name="Detter J.C."/>
            <person name="Han S."/>
            <person name="de Vos W.M."/>
            <person name="Janssen P.H."/>
            <person name="Smidt H."/>
        </authorList>
    </citation>
    <scope>NUCLEOTIDE SEQUENCE [LARGE SCALE GENOMIC DNA]</scope>
    <source>
        <strain evidence="1 2">Ellin514</strain>
    </source>
</reference>
<name>B9XGK1_PEDPL</name>
<sequence precursor="true">MKCMVCFLILAISVAGCTSEKEARRREVKAYWTGQQQGTAQGQAPKFTVLVLGNVANHTIPWTIELTLAKALIEASYQGLGNPVSITVTRNGEAVKVDPIRVLRGYDFPLEAGDRIELAP</sequence>
<evidence type="ECO:0000313" key="1">
    <source>
        <dbReference type="EMBL" id="EEF61052.1"/>
    </source>
</evidence>
<protein>
    <recommendedName>
        <fullName evidence="3">Soluble ligand binding domain-containing protein</fullName>
    </recommendedName>
</protein>
<dbReference type="AlphaFoldDB" id="B9XGK1"/>
<dbReference type="PROSITE" id="PS51257">
    <property type="entry name" value="PROKAR_LIPOPROTEIN"/>
    <property type="match status" value="1"/>
</dbReference>
<accession>B9XGK1</accession>
<gene>
    <name evidence="1" type="ORF">Cflav_PD3769</name>
</gene>